<dbReference type="Proteomes" id="UP000324748">
    <property type="component" value="Unassembled WGS sequence"/>
</dbReference>
<proteinExistence type="predicted"/>
<accession>A0A5B0P8F4</accession>
<dbReference type="AlphaFoldDB" id="A0A5B0P8F4"/>
<keyword evidence="3" id="KW-1185">Reference proteome</keyword>
<feature type="compositionally biased region" description="Low complexity" evidence="1">
    <location>
        <begin position="30"/>
        <end position="39"/>
    </location>
</feature>
<sequence length="139" mass="15321">MPPKKQPHPSNQYSIPHRPPRPQPSPAPKLLPSNSSSQTKSKRSTASKTNNPIPSTSSQPQGIPKPTFLPEGIDLDFSTLSVPDSPPTDKMDLFGYSSQCPSSLGLNDDFTPLESSFHHLDSSFHHLDQRCNESYTRIV</sequence>
<evidence type="ECO:0000256" key="1">
    <source>
        <dbReference type="SAM" id="MobiDB-lite"/>
    </source>
</evidence>
<organism evidence="2 3">
    <name type="scientific">Puccinia graminis f. sp. tritici</name>
    <dbReference type="NCBI Taxonomy" id="56615"/>
    <lineage>
        <taxon>Eukaryota</taxon>
        <taxon>Fungi</taxon>
        <taxon>Dikarya</taxon>
        <taxon>Basidiomycota</taxon>
        <taxon>Pucciniomycotina</taxon>
        <taxon>Pucciniomycetes</taxon>
        <taxon>Pucciniales</taxon>
        <taxon>Pucciniaceae</taxon>
        <taxon>Puccinia</taxon>
    </lineage>
</organism>
<feature type="compositionally biased region" description="Polar residues" evidence="1">
    <location>
        <begin position="52"/>
        <end position="61"/>
    </location>
</feature>
<comment type="caution">
    <text evidence="2">The sequence shown here is derived from an EMBL/GenBank/DDBJ whole genome shotgun (WGS) entry which is preliminary data.</text>
</comment>
<gene>
    <name evidence="2" type="ORF">PGT21_021836</name>
</gene>
<feature type="region of interest" description="Disordered" evidence="1">
    <location>
        <begin position="1"/>
        <end position="94"/>
    </location>
</feature>
<dbReference type="EMBL" id="VSWC01000066">
    <property type="protein sequence ID" value="KAA1097847.1"/>
    <property type="molecule type" value="Genomic_DNA"/>
</dbReference>
<evidence type="ECO:0000313" key="2">
    <source>
        <dbReference type="EMBL" id="KAA1097847.1"/>
    </source>
</evidence>
<protein>
    <submittedName>
        <fullName evidence="2">Uncharacterized protein</fullName>
    </submittedName>
</protein>
<name>A0A5B0P8F4_PUCGR</name>
<reference evidence="2 3" key="1">
    <citation type="submission" date="2019-05" db="EMBL/GenBank/DDBJ databases">
        <title>Emergence of the Ug99 lineage of the wheat stem rust pathogen through somatic hybridization.</title>
        <authorList>
            <person name="Li F."/>
            <person name="Upadhyaya N.M."/>
            <person name="Sperschneider J."/>
            <person name="Matny O."/>
            <person name="Nguyen-Phuc H."/>
            <person name="Mago R."/>
            <person name="Raley C."/>
            <person name="Miller M.E."/>
            <person name="Silverstein K.A.T."/>
            <person name="Henningsen E."/>
            <person name="Hirsch C.D."/>
            <person name="Visser B."/>
            <person name="Pretorius Z.A."/>
            <person name="Steffenson B.J."/>
            <person name="Schwessinger B."/>
            <person name="Dodds P.N."/>
            <person name="Figueroa M."/>
        </authorList>
    </citation>
    <scope>NUCLEOTIDE SEQUENCE [LARGE SCALE GENOMIC DNA]</scope>
    <source>
        <strain evidence="2">21-0</strain>
    </source>
</reference>
<evidence type="ECO:0000313" key="3">
    <source>
        <dbReference type="Proteomes" id="UP000324748"/>
    </source>
</evidence>